<comment type="caution">
    <text evidence="1">The sequence shown here is derived from an EMBL/GenBank/DDBJ whole genome shotgun (WGS) entry which is preliminary data.</text>
</comment>
<dbReference type="EMBL" id="JABAIA010000001">
    <property type="protein sequence ID" value="NLR63806.1"/>
    <property type="molecule type" value="Genomic_DNA"/>
</dbReference>
<dbReference type="Proteomes" id="UP000570474">
    <property type="component" value="Unassembled WGS sequence"/>
</dbReference>
<sequence>MNNNITVEPFQIETTCTAGAVVTRLTAATGVTHHDNITCGEQTLMANYVYNSRSYKTVYTLMDADGAVINSYEEEDGILPTLFTSPAGEAFVSVVPYHPDKELEISIPVFNREQTEMPKGNRPFTGKFINVVKDAAVFYDNDQWPSAKPDKMLTIVFKDGVIKKKNNIKIAPPAHNKVYIADNEIHLLKKVDEMWVHRQINEKGEEIKRRELDLGRHYAREIVTCSFEGTSCLLAADENGLLALLLVDTAGAAVSQELFNLGDPVFNTWPAACIGPHTSAIRFNTEFGNGWMVLRDHQLVELFYSKGVQGYKNLLSGEVISIPTDGKLILSGLNKTRENALAVIIYPKSDKSKEQKTLFIINRTITTNGNG</sequence>
<keyword evidence="2" id="KW-1185">Reference proteome</keyword>
<name>A0A847RKY8_9BACT</name>
<evidence type="ECO:0000313" key="2">
    <source>
        <dbReference type="Proteomes" id="UP000570474"/>
    </source>
</evidence>
<organism evidence="1 2">
    <name type="scientific">Chitinophaga varians</name>
    <dbReference type="NCBI Taxonomy" id="2202339"/>
    <lineage>
        <taxon>Bacteria</taxon>
        <taxon>Pseudomonadati</taxon>
        <taxon>Bacteroidota</taxon>
        <taxon>Chitinophagia</taxon>
        <taxon>Chitinophagales</taxon>
        <taxon>Chitinophagaceae</taxon>
        <taxon>Chitinophaga</taxon>
    </lineage>
</organism>
<reference evidence="1 2" key="1">
    <citation type="submission" date="2020-04" db="EMBL/GenBank/DDBJ databases">
        <authorList>
            <person name="Yin C."/>
        </authorList>
    </citation>
    <scope>NUCLEOTIDE SEQUENCE [LARGE SCALE GENOMIC DNA]</scope>
    <source>
        <strain evidence="1 2">Ae27</strain>
    </source>
</reference>
<evidence type="ECO:0000313" key="1">
    <source>
        <dbReference type="EMBL" id="NLR63806.1"/>
    </source>
</evidence>
<dbReference type="RefSeq" id="WP_168869791.1">
    <property type="nucleotide sequence ID" value="NZ_JABAIA010000001.1"/>
</dbReference>
<accession>A0A847RKY8</accession>
<dbReference type="AlphaFoldDB" id="A0A847RKY8"/>
<gene>
    <name evidence="1" type="ORF">HGH92_05780</name>
</gene>
<proteinExistence type="predicted"/>
<protein>
    <submittedName>
        <fullName evidence="1">Uncharacterized protein</fullName>
    </submittedName>
</protein>